<name>A0A5B9EA09_9BACT</name>
<sequence length="171" mass="19470">MIRLEETTIIKAPIERCFDLSRSVEVHLLSNVHSGEQALAVEGVTSGLVGLSEEVTWRAKHFGIWQNLTSKITAMESPYYFQVTMVRGIFRSMQADHLFASLESGDTEMKNILSVAAPFPLLGLIAEALFLRRYMLALLRERNTVIKRVAESSEWEQYLPDISHRIKETML</sequence>
<evidence type="ECO:0000313" key="2">
    <source>
        <dbReference type="Proteomes" id="UP000321820"/>
    </source>
</evidence>
<dbReference type="Gene3D" id="3.30.530.20">
    <property type="match status" value="1"/>
</dbReference>
<dbReference type="SUPFAM" id="SSF55961">
    <property type="entry name" value="Bet v1-like"/>
    <property type="match status" value="1"/>
</dbReference>
<dbReference type="AlphaFoldDB" id="A0A5B9EA09"/>
<evidence type="ECO:0000313" key="1">
    <source>
        <dbReference type="EMBL" id="QEE27945.1"/>
    </source>
</evidence>
<organism evidence="1 2">
    <name type="scientific">Terriglobus albidus</name>
    <dbReference type="NCBI Taxonomy" id="1592106"/>
    <lineage>
        <taxon>Bacteria</taxon>
        <taxon>Pseudomonadati</taxon>
        <taxon>Acidobacteriota</taxon>
        <taxon>Terriglobia</taxon>
        <taxon>Terriglobales</taxon>
        <taxon>Acidobacteriaceae</taxon>
        <taxon>Terriglobus</taxon>
    </lineage>
</organism>
<keyword evidence="2" id="KW-1185">Reference proteome</keyword>
<dbReference type="EMBL" id="CP042806">
    <property type="protein sequence ID" value="QEE27945.1"/>
    <property type="molecule type" value="Genomic_DNA"/>
</dbReference>
<gene>
    <name evidence="1" type="ORF">FTW19_08015</name>
</gene>
<dbReference type="OrthoDB" id="9801773at2"/>
<dbReference type="Proteomes" id="UP000321820">
    <property type="component" value="Chromosome"/>
</dbReference>
<reference evidence="1 2" key="1">
    <citation type="submission" date="2019-08" db="EMBL/GenBank/DDBJ databases">
        <title>Complete genome sequence of Terriglobus albidus strain ORNL.</title>
        <authorList>
            <person name="Podar M."/>
        </authorList>
    </citation>
    <scope>NUCLEOTIDE SEQUENCE [LARGE SCALE GENOMIC DNA]</scope>
    <source>
        <strain evidence="1 2">ORNL</strain>
    </source>
</reference>
<dbReference type="CDD" id="cd07820">
    <property type="entry name" value="SRPBCC_3"/>
    <property type="match status" value="1"/>
</dbReference>
<dbReference type="KEGG" id="talb:FTW19_08015"/>
<dbReference type="RefSeq" id="WP_147647135.1">
    <property type="nucleotide sequence ID" value="NZ_CP042806.1"/>
</dbReference>
<protein>
    <submittedName>
        <fullName evidence="1">SRPBCC family protein</fullName>
    </submittedName>
</protein>
<accession>A0A5B9EA09</accession>
<dbReference type="InterPro" id="IPR023393">
    <property type="entry name" value="START-like_dom_sf"/>
</dbReference>
<proteinExistence type="predicted"/>